<reference evidence="3 4" key="2">
    <citation type="submission" date="2024-05" db="EMBL/GenBank/DDBJ databases">
        <authorList>
            <person name="Chen Y."/>
            <person name="Shah S."/>
            <person name="Dougan E. K."/>
            <person name="Thang M."/>
            <person name="Chan C."/>
        </authorList>
    </citation>
    <scope>NUCLEOTIDE SEQUENCE [LARGE SCALE GENOMIC DNA]</scope>
</reference>
<name>A0A9P1FHS7_9DINO</name>
<feature type="compositionally biased region" description="Polar residues" evidence="1">
    <location>
        <begin position="322"/>
        <end position="331"/>
    </location>
</feature>
<feature type="compositionally biased region" description="Polar residues" evidence="1">
    <location>
        <begin position="281"/>
        <end position="295"/>
    </location>
</feature>
<gene>
    <name evidence="2" type="ORF">C1SCF055_LOCUS5672</name>
</gene>
<evidence type="ECO:0000313" key="2">
    <source>
        <dbReference type="EMBL" id="CAI3977539.1"/>
    </source>
</evidence>
<feature type="compositionally biased region" description="Basic and acidic residues" evidence="1">
    <location>
        <begin position="94"/>
        <end position="110"/>
    </location>
</feature>
<feature type="compositionally biased region" description="Acidic residues" evidence="1">
    <location>
        <begin position="123"/>
        <end position="138"/>
    </location>
</feature>
<feature type="compositionally biased region" description="Low complexity" evidence="1">
    <location>
        <begin position="64"/>
        <end position="75"/>
    </location>
</feature>
<organism evidence="2">
    <name type="scientific">Cladocopium goreaui</name>
    <dbReference type="NCBI Taxonomy" id="2562237"/>
    <lineage>
        <taxon>Eukaryota</taxon>
        <taxon>Sar</taxon>
        <taxon>Alveolata</taxon>
        <taxon>Dinophyceae</taxon>
        <taxon>Suessiales</taxon>
        <taxon>Symbiodiniaceae</taxon>
        <taxon>Cladocopium</taxon>
    </lineage>
</organism>
<comment type="caution">
    <text evidence="2">The sequence shown here is derived from an EMBL/GenBank/DDBJ whole genome shotgun (WGS) entry which is preliminary data.</text>
</comment>
<evidence type="ECO:0000313" key="4">
    <source>
        <dbReference type="Proteomes" id="UP001152797"/>
    </source>
</evidence>
<evidence type="ECO:0000313" key="3">
    <source>
        <dbReference type="EMBL" id="CAL4764851.1"/>
    </source>
</evidence>
<dbReference type="AlphaFoldDB" id="A0A9P1FHS7"/>
<feature type="compositionally biased region" description="Polar residues" evidence="1">
    <location>
        <begin position="491"/>
        <end position="520"/>
    </location>
</feature>
<evidence type="ECO:0000256" key="1">
    <source>
        <dbReference type="SAM" id="MobiDB-lite"/>
    </source>
</evidence>
<protein>
    <submittedName>
        <fullName evidence="3">Reticulocyte-binding protein homolog 2a (PfR2Ha) (PfRH2a) [Cleaved into: Reticulocyte-binding protein homolog 2a 85 kDa form Reticulocyte-binding protein homolog 2a 285 kDa form]</fullName>
    </submittedName>
</protein>
<feature type="compositionally biased region" description="Low complexity" evidence="1">
    <location>
        <begin position="33"/>
        <end position="44"/>
    </location>
</feature>
<keyword evidence="4" id="KW-1185">Reference proteome</keyword>
<feature type="region of interest" description="Disordered" evidence="1">
    <location>
        <begin position="486"/>
        <end position="541"/>
    </location>
</feature>
<feature type="region of interest" description="Disordered" evidence="1">
    <location>
        <begin position="63"/>
        <end position="352"/>
    </location>
</feature>
<feature type="region of interest" description="Disordered" evidence="1">
    <location>
        <begin position="1"/>
        <end position="49"/>
    </location>
</feature>
<feature type="compositionally biased region" description="Basic and acidic residues" evidence="1">
    <location>
        <begin position="297"/>
        <end position="315"/>
    </location>
</feature>
<dbReference type="EMBL" id="CAMXCT030000349">
    <property type="protein sequence ID" value="CAL4764851.1"/>
    <property type="molecule type" value="Genomic_DNA"/>
</dbReference>
<reference evidence="2" key="1">
    <citation type="submission" date="2022-10" db="EMBL/GenBank/DDBJ databases">
        <authorList>
            <person name="Chen Y."/>
            <person name="Dougan E. K."/>
            <person name="Chan C."/>
            <person name="Rhodes N."/>
            <person name="Thang M."/>
        </authorList>
    </citation>
    <scope>NUCLEOTIDE SEQUENCE</scope>
</reference>
<feature type="compositionally biased region" description="Basic and acidic residues" evidence="1">
    <location>
        <begin position="147"/>
        <end position="271"/>
    </location>
</feature>
<dbReference type="EMBL" id="CAMXCT020000349">
    <property type="protein sequence ID" value="CAL1130914.1"/>
    <property type="molecule type" value="Genomic_DNA"/>
</dbReference>
<dbReference type="EMBL" id="CAMXCT010000349">
    <property type="protein sequence ID" value="CAI3977539.1"/>
    <property type="molecule type" value="Genomic_DNA"/>
</dbReference>
<sequence>MKSLALQAGDDYSENFDETGSNSERSEAEDVAESVASAESGSFSYTEEFDATVTSKSEALLDEAAQGASASASAQDLSISEDVDKTPEVSLEAQRQERRKEIARRQEADAQRTAVLRKVSDASFDDISEEMPSGEDASEASNSFYDPEAKRKEEEFERLQKEEEERKQKELEAAEAERKQQQIEEANRRLAAERKKKLEEEEARRRAEEERLAEQRRKAEEEKKKQEEEKRKRDEVIARNLKEEQLREELQKEERRALEKQRDERQKRQEEQLAEQVAEQSRQSPAKSHSNQSDGITPERLEGLEGEESAAKRDLLGPGAQVDTTKATFCTSPAGREMPRLDETVSEVQPTVQPTLRGTLQSFEKEQIRQNDFEKVEPQIWQTTSLWEEPVRPMERVRQRETEETLWDRSEGSPDRTWSSHEWTQSSWRGWSWKQDWWQSRPSWQDWWWEERFPSESRRLSTGLWLKSNFDEGPLVRLHQLQGISPAFSPPSRTTPSHTFQTDTATGTPQPHPSTAQDTRNGLALPFPERPRPGGSAGPLPALQASKAEVAKEATLAAPFRCAFSEAPGADSDFDEALQWAVMTVLDDMMQLKYGSMDLTALRRHLATNQCWKVEHLNGIEFVAEWGSQKVQLQISAQELNFQERQIVI</sequence>
<dbReference type="Proteomes" id="UP001152797">
    <property type="component" value="Unassembled WGS sequence"/>
</dbReference>
<accession>A0A9P1FHS7</accession>
<proteinExistence type="predicted"/>